<dbReference type="InterPro" id="IPR022742">
    <property type="entry name" value="Hydrolase_4"/>
</dbReference>
<dbReference type="PRINTS" id="PR00111">
    <property type="entry name" value="ABHYDROLASE"/>
</dbReference>
<dbReference type="InterPro" id="IPR029058">
    <property type="entry name" value="AB_hydrolase_fold"/>
</dbReference>
<dbReference type="InterPro" id="IPR000073">
    <property type="entry name" value="AB_hydrolase_1"/>
</dbReference>
<name>A0A2W1LAZ0_9BACL</name>
<reference evidence="4 5" key="1">
    <citation type="submission" date="2018-06" db="EMBL/GenBank/DDBJ databases">
        <title>Paenibacillus imtechensis sp. nov.</title>
        <authorList>
            <person name="Pinnaka A.K."/>
            <person name="Singh H."/>
            <person name="Kaur M."/>
        </authorList>
    </citation>
    <scope>NUCLEOTIDE SEQUENCE [LARGE SCALE GENOMIC DNA]</scope>
    <source>
        <strain evidence="4 5">SMB1</strain>
    </source>
</reference>
<evidence type="ECO:0000256" key="1">
    <source>
        <dbReference type="ARBA" id="ARBA00022801"/>
    </source>
</evidence>
<proteinExistence type="inferred from homology"/>
<dbReference type="OrthoDB" id="9780269at2"/>
<organism evidence="4 5">
    <name type="scientific">Paenibacillus sambharensis</name>
    <dbReference type="NCBI Taxonomy" id="1803190"/>
    <lineage>
        <taxon>Bacteria</taxon>
        <taxon>Bacillati</taxon>
        <taxon>Bacillota</taxon>
        <taxon>Bacilli</taxon>
        <taxon>Bacillales</taxon>
        <taxon>Paenibacillaceae</taxon>
        <taxon>Paenibacillus</taxon>
    </lineage>
</organism>
<dbReference type="GO" id="GO:0052689">
    <property type="term" value="F:carboxylic ester hydrolase activity"/>
    <property type="evidence" value="ECO:0007669"/>
    <property type="project" value="UniProtKB-ARBA"/>
</dbReference>
<dbReference type="SUPFAM" id="SSF53474">
    <property type="entry name" value="alpha/beta-Hydrolases"/>
    <property type="match status" value="1"/>
</dbReference>
<dbReference type="RefSeq" id="WP_111146634.1">
    <property type="nucleotide sequence ID" value="NZ_QKRB01000043.1"/>
</dbReference>
<comment type="caution">
    <text evidence="4">The sequence shown here is derived from an EMBL/GenBank/DDBJ whole genome shotgun (WGS) entry which is preliminary data.</text>
</comment>
<dbReference type="EMBL" id="QKRB01000043">
    <property type="protein sequence ID" value="PZD95889.1"/>
    <property type="molecule type" value="Genomic_DNA"/>
</dbReference>
<keyword evidence="5" id="KW-1185">Reference proteome</keyword>
<evidence type="ECO:0000256" key="2">
    <source>
        <dbReference type="ARBA" id="ARBA00038115"/>
    </source>
</evidence>
<dbReference type="PANTHER" id="PTHR22946">
    <property type="entry name" value="DIENELACTONE HYDROLASE DOMAIN-CONTAINING PROTEIN-RELATED"/>
    <property type="match status" value="1"/>
</dbReference>
<keyword evidence="1 4" id="KW-0378">Hydrolase</keyword>
<dbReference type="AlphaFoldDB" id="A0A2W1LAZ0"/>
<accession>A0A2W1LAZ0</accession>
<dbReference type="Proteomes" id="UP000249522">
    <property type="component" value="Unassembled WGS sequence"/>
</dbReference>
<dbReference type="InterPro" id="IPR050261">
    <property type="entry name" value="FrsA_esterase"/>
</dbReference>
<dbReference type="Gene3D" id="3.40.50.1820">
    <property type="entry name" value="alpha/beta hydrolase"/>
    <property type="match status" value="1"/>
</dbReference>
<comment type="similarity">
    <text evidence="2">Belongs to the AB hydrolase superfamily. FUS2 hydrolase family.</text>
</comment>
<dbReference type="Pfam" id="PF12146">
    <property type="entry name" value="Hydrolase_4"/>
    <property type="match status" value="1"/>
</dbReference>
<evidence type="ECO:0000313" key="5">
    <source>
        <dbReference type="Proteomes" id="UP000249522"/>
    </source>
</evidence>
<protein>
    <submittedName>
        <fullName evidence="4">Alpha/beta hydrolase</fullName>
    </submittedName>
</protein>
<dbReference type="PANTHER" id="PTHR22946:SF9">
    <property type="entry name" value="POLYKETIDE TRANSFERASE AF380"/>
    <property type="match status" value="1"/>
</dbReference>
<gene>
    <name evidence="4" type="ORF">DNH61_10615</name>
</gene>
<sequence>MQQAITLNYEGKTLRGMEHIPAASHEPLPAVIMFHGFTGTKLGSHRFFLKISRELEKLGYAVFRYDFYGSGESDGNFEEMTVSGELADANAILDQVQADPRIDNSRISVIGFSMGGLVASVLAGDRPDDIERLILLAPAGIMKELIKAAAGEYLASSNAETFDWAGNLIGRAFPVDLETIDVFGRSQGFQKNVLLIHGTEDKTVPAAVSQMYKEQVYGDRARVHYIESCDHNFNSHAWECELIEQIGLFMGKA</sequence>
<feature type="domain" description="Serine aminopeptidase S33" evidence="3">
    <location>
        <begin position="27"/>
        <end position="145"/>
    </location>
</feature>
<evidence type="ECO:0000313" key="4">
    <source>
        <dbReference type="EMBL" id="PZD95889.1"/>
    </source>
</evidence>
<evidence type="ECO:0000259" key="3">
    <source>
        <dbReference type="Pfam" id="PF12146"/>
    </source>
</evidence>